<dbReference type="EMBL" id="SNZB01000008">
    <property type="protein sequence ID" value="TDR16320.1"/>
    <property type="molecule type" value="Genomic_DNA"/>
</dbReference>
<accession>A0A4R6XEZ0</accession>
<proteinExistence type="predicted"/>
<name>A0A4R6XEZ0_9GAMM</name>
<sequence length="101" mass="11520">MSLLSINSFLKRHLNQSKITVHKTSNDCKTLTYNTSMKKDQAREKNEQQSPAKLTFLFILLPVLVVILMAIFWVIFTATRKQVELTEVLSSATAVVSMYIL</sequence>
<evidence type="ECO:0000313" key="2">
    <source>
        <dbReference type="EMBL" id="TDR16320.1"/>
    </source>
</evidence>
<keyword evidence="1" id="KW-1133">Transmembrane helix</keyword>
<protein>
    <submittedName>
        <fullName evidence="2">Uncharacterized protein</fullName>
    </submittedName>
</protein>
<gene>
    <name evidence="2" type="ORF">C8D91_2847</name>
</gene>
<keyword evidence="1" id="KW-0472">Membrane</keyword>
<keyword evidence="1" id="KW-0812">Transmembrane</keyword>
<feature type="transmembrane region" description="Helical" evidence="1">
    <location>
        <begin position="54"/>
        <end position="76"/>
    </location>
</feature>
<evidence type="ECO:0000256" key="1">
    <source>
        <dbReference type="SAM" id="Phobius"/>
    </source>
</evidence>
<keyword evidence="3" id="KW-1185">Reference proteome</keyword>
<reference evidence="2 3" key="1">
    <citation type="submission" date="2019-03" db="EMBL/GenBank/DDBJ databases">
        <title>Genomic Encyclopedia of Type Strains, Phase IV (KMG-IV): sequencing the most valuable type-strain genomes for metagenomic binning, comparative biology and taxonomic classification.</title>
        <authorList>
            <person name="Goeker M."/>
        </authorList>
    </citation>
    <scope>NUCLEOTIDE SEQUENCE [LARGE SCALE GENOMIC DNA]</scope>
    <source>
        <strain evidence="2 3">DSM 25488</strain>
    </source>
</reference>
<dbReference type="AlphaFoldDB" id="A0A4R6XEZ0"/>
<dbReference type="Proteomes" id="UP000295724">
    <property type="component" value="Unassembled WGS sequence"/>
</dbReference>
<organism evidence="2 3">
    <name type="scientific">Marinicella litoralis</name>
    <dbReference type="NCBI Taxonomy" id="644220"/>
    <lineage>
        <taxon>Bacteria</taxon>
        <taxon>Pseudomonadati</taxon>
        <taxon>Pseudomonadota</taxon>
        <taxon>Gammaproteobacteria</taxon>
        <taxon>Lysobacterales</taxon>
        <taxon>Marinicellaceae</taxon>
        <taxon>Marinicella</taxon>
    </lineage>
</organism>
<evidence type="ECO:0000313" key="3">
    <source>
        <dbReference type="Proteomes" id="UP000295724"/>
    </source>
</evidence>
<comment type="caution">
    <text evidence="2">The sequence shown here is derived from an EMBL/GenBank/DDBJ whole genome shotgun (WGS) entry which is preliminary data.</text>
</comment>